<reference evidence="4 5" key="1">
    <citation type="journal article" date="2017" name="BMC Genomics">
        <title>Genomic analysis of methanogenic archaea reveals a shift towards energy conservation.</title>
        <authorList>
            <person name="Gilmore S.P."/>
            <person name="Henske J.K."/>
            <person name="Sexton J.A."/>
            <person name="Solomon K.V."/>
            <person name="Seppala S."/>
            <person name="Yoo J.I."/>
            <person name="Huyett L.M."/>
            <person name="Pressman A."/>
            <person name="Cogan J.Z."/>
            <person name="Kivenson V."/>
            <person name="Peng X."/>
            <person name="Tan Y."/>
            <person name="Valentine D.L."/>
            <person name="O'Malley M.A."/>
        </authorList>
    </citation>
    <scope>NUCLEOTIDE SEQUENCE [LARGE SCALE GENOMIC DNA]</scope>
    <source>
        <strain evidence="4 5">MC-15</strain>
    </source>
</reference>
<keyword evidence="5" id="KW-1185">Reference proteome</keyword>
<comment type="similarity">
    <text evidence="3">Belongs to the gas vesicle GvpF/GvpL family.</text>
</comment>
<evidence type="ECO:0000313" key="5">
    <source>
        <dbReference type="Proteomes" id="UP000218164"/>
    </source>
</evidence>
<dbReference type="Pfam" id="PF06386">
    <property type="entry name" value="GvpL_GvpF"/>
    <property type="match status" value="1"/>
</dbReference>
<evidence type="ECO:0000256" key="3">
    <source>
        <dbReference type="ARBA" id="ARBA00035643"/>
    </source>
</evidence>
<evidence type="ECO:0000313" key="4">
    <source>
        <dbReference type="EMBL" id="PAV12112.1"/>
    </source>
</evidence>
<sequence length="251" mass="28716">MNTAAEQNLGPIGINDNSVYTIVYRDIAAAVHFSETKPKAAKDEQQAKEWIFSHNYAIDKLTEKFNTILPFSFGCVAQGNDEIIRSWMQKNYDSFKSELERLSDTAEYLVQIFYDPKVLAEKVLKENPDLQALNAKIDGGSKGKNYILKKQFDVRRDHAIMNELSILGTEFGNAIYENTMEMIHEEKSFHVPEKYKGKKSVITLSCLVSNRSVENLGHVLDQINQREGFTVRFTGPWAPFSFVDLKRDFQT</sequence>
<dbReference type="EMBL" id="LMVP01000335">
    <property type="protein sequence ID" value="PAV12112.1"/>
    <property type="molecule type" value="Genomic_DNA"/>
</dbReference>
<gene>
    <name evidence="4" type="ORF">ASJ81_07445</name>
</gene>
<dbReference type="PANTHER" id="PTHR36852">
    <property type="entry name" value="PROTEIN GVPL 2"/>
    <property type="match status" value="1"/>
</dbReference>
<evidence type="ECO:0008006" key="6">
    <source>
        <dbReference type="Google" id="ProtNLM"/>
    </source>
</evidence>
<dbReference type="GO" id="GO:0031411">
    <property type="term" value="C:gas vesicle"/>
    <property type="evidence" value="ECO:0007669"/>
    <property type="project" value="UniProtKB-SubCell"/>
</dbReference>
<comment type="caution">
    <text evidence="4">The sequence shown here is derived from an EMBL/GenBank/DDBJ whole genome shotgun (WGS) entry which is preliminary data.</text>
</comment>
<dbReference type="PANTHER" id="PTHR36852:SF1">
    <property type="entry name" value="PROTEIN GVPL 2"/>
    <property type="match status" value="1"/>
</dbReference>
<comment type="subcellular location">
    <subcellularLocation>
        <location evidence="2">Gas vesicle</location>
    </subcellularLocation>
</comment>
<accession>A0A2A2HRV7</accession>
<dbReference type="GO" id="GO:0031412">
    <property type="term" value="P:gas vesicle organization"/>
    <property type="evidence" value="ECO:0007669"/>
    <property type="project" value="InterPro"/>
</dbReference>
<keyword evidence="1" id="KW-0304">Gas vesicle</keyword>
<name>A0A2A2HRV7_9EURY</name>
<dbReference type="AlphaFoldDB" id="A0A2A2HRV7"/>
<dbReference type="InterPro" id="IPR009430">
    <property type="entry name" value="GvpL/GvpF"/>
</dbReference>
<evidence type="ECO:0000256" key="2">
    <source>
        <dbReference type="ARBA" id="ARBA00035108"/>
    </source>
</evidence>
<proteinExistence type="inferred from homology"/>
<evidence type="ECO:0000256" key="1">
    <source>
        <dbReference type="ARBA" id="ARBA00022987"/>
    </source>
</evidence>
<dbReference type="Proteomes" id="UP000218164">
    <property type="component" value="Unassembled WGS sequence"/>
</dbReference>
<organism evidence="4 5">
    <name type="scientific">Methanosarcina spelaei</name>
    <dbReference type="NCBI Taxonomy" id="1036679"/>
    <lineage>
        <taxon>Archaea</taxon>
        <taxon>Methanobacteriati</taxon>
        <taxon>Methanobacteriota</taxon>
        <taxon>Stenosarchaea group</taxon>
        <taxon>Methanomicrobia</taxon>
        <taxon>Methanosarcinales</taxon>
        <taxon>Methanosarcinaceae</taxon>
        <taxon>Methanosarcina</taxon>
    </lineage>
</organism>
<protein>
    <recommendedName>
        <fullName evidence="6">Gas vesicle protein GvpFL</fullName>
    </recommendedName>
</protein>